<feature type="compositionally biased region" description="Basic and acidic residues" evidence="1">
    <location>
        <begin position="64"/>
        <end position="79"/>
    </location>
</feature>
<feature type="region of interest" description="Disordered" evidence="1">
    <location>
        <begin position="64"/>
        <end position="127"/>
    </location>
</feature>
<dbReference type="EMBL" id="PGOL01008626">
    <property type="protein sequence ID" value="PKI31549.1"/>
    <property type="molecule type" value="Genomic_DNA"/>
</dbReference>
<comment type="caution">
    <text evidence="2">The sequence shown here is derived from an EMBL/GenBank/DDBJ whole genome shotgun (WGS) entry which is preliminary data.</text>
</comment>
<keyword evidence="3" id="KW-1185">Reference proteome</keyword>
<evidence type="ECO:0000256" key="1">
    <source>
        <dbReference type="SAM" id="MobiDB-lite"/>
    </source>
</evidence>
<reference evidence="2 3" key="1">
    <citation type="submission" date="2017-11" db="EMBL/GenBank/DDBJ databases">
        <title>De-novo sequencing of pomegranate (Punica granatum L.) genome.</title>
        <authorList>
            <person name="Akparov Z."/>
            <person name="Amiraslanov A."/>
            <person name="Hajiyeva S."/>
            <person name="Abbasov M."/>
            <person name="Kaur K."/>
            <person name="Hamwieh A."/>
            <person name="Solovyev V."/>
            <person name="Salamov A."/>
            <person name="Braich B."/>
            <person name="Kosarev P."/>
            <person name="Mahmoud A."/>
            <person name="Hajiyev E."/>
            <person name="Babayeva S."/>
            <person name="Izzatullayeva V."/>
            <person name="Mammadov A."/>
            <person name="Mammadov A."/>
            <person name="Sharifova S."/>
            <person name="Ojaghi J."/>
            <person name="Eynullazada K."/>
            <person name="Bayramov B."/>
            <person name="Abdulazimova A."/>
            <person name="Shahmuradov I."/>
        </authorList>
    </citation>
    <scope>NUCLEOTIDE SEQUENCE [LARGE SCALE GENOMIC DNA]</scope>
    <source>
        <strain evidence="3">cv. AG2017</strain>
        <tissue evidence="2">Leaf</tissue>
    </source>
</reference>
<feature type="region of interest" description="Disordered" evidence="1">
    <location>
        <begin position="1"/>
        <end position="27"/>
    </location>
</feature>
<protein>
    <submittedName>
        <fullName evidence="2">Uncharacterized protein</fullName>
    </submittedName>
</protein>
<evidence type="ECO:0000313" key="3">
    <source>
        <dbReference type="Proteomes" id="UP000233551"/>
    </source>
</evidence>
<feature type="compositionally biased region" description="Basic and acidic residues" evidence="1">
    <location>
        <begin position="1"/>
        <end position="12"/>
    </location>
</feature>
<proteinExistence type="predicted"/>
<organism evidence="2 3">
    <name type="scientific">Punica granatum</name>
    <name type="common">Pomegranate</name>
    <dbReference type="NCBI Taxonomy" id="22663"/>
    <lineage>
        <taxon>Eukaryota</taxon>
        <taxon>Viridiplantae</taxon>
        <taxon>Streptophyta</taxon>
        <taxon>Embryophyta</taxon>
        <taxon>Tracheophyta</taxon>
        <taxon>Spermatophyta</taxon>
        <taxon>Magnoliopsida</taxon>
        <taxon>eudicotyledons</taxon>
        <taxon>Gunneridae</taxon>
        <taxon>Pentapetalae</taxon>
        <taxon>rosids</taxon>
        <taxon>malvids</taxon>
        <taxon>Myrtales</taxon>
        <taxon>Lythraceae</taxon>
        <taxon>Punica</taxon>
    </lineage>
</organism>
<accession>A0A2I0HIL8</accession>
<dbReference type="AlphaFoldDB" id="A0A2I0HIL8"/>
<evidence type="ECO:0000313" key="2">
    <source>
        <dbReference type="EMBL" id="PKI31549.1"/>
    </source>
</evidence>
<feature type="compositionally biased region" description="Polar residues" evidence="1">
    <location>
        <begin position="106"/>
        <end position="116"/>
    </location>
</feature>
<sequence>MVERYKISKPKDLQASAGTDNTDKPDLQQLKETASMLTKKLEFLEASKRLIMVLQETAVGGSRLMREQEVGTDREAAREKLKKNQKKEGNEAIKGKQEITPGGAVDQNSNVETQSSRKSKVDCLEGT</sequence>
<gene>
    <name evidence="2" type="ORF">CRG98_048058</name>
</gene>
<name>A0A2I0HIL8_PUNGR</name>
<feature type="compositionally biased region" description="Basic and acidic residues" evidence="1">
    <location>
        <begin position="86"/>
        <end position="97"/>
    </location>
</feature>
<dbReference type="Proteomes" id="UP000233551">
    <property type="component" value="Unassembled WGS sequence"/>
</dbReference>